<dbReference type="GeneID" id="23862484"/>
<keyword evidence="1" id="KW-0812">Transmembrane</keyword>
<dbReference type="EMBL" id="FN554970">
    <property type="protein sequence ID" value="CBH12359.1"/>
    <property type="molecule type" value="Genomic_DNA"/>
</dbReference>
<accession>C9ZSH5</accession>
<name>C9ZSH5_TRYB9</name>
<dbReference type="Proteomes" id="UP000002316">
    <property type="component" value="Chromosome 7"/>
</dbReference>
<protein>
    <submittedName>
        <fullName evidence="2">Uncharacterized protein</fullName>
    </submittedName>
</protein>
<sequence>MVHSKALPPFLRVCGSATDCLRCPIPLTRFVHFLVIVVFRNLFLHLRGNSACGSVWIVTAPSFSSPAGVVRDFPVVRNIFLCGRVTWCRVWGHWYPLTCAFYVCIAAFFFF</sequence>
<gene>
    <name evidence="2" type="ORF">TbgDal_VII3050</name>
</gene>
<dbReference type="AlphaFoldDB" id="C9ZSH5"/>
<keyword evidence="1" id="KW-0472">Membrane</keyword>
<feature type="transmembrane region" description="Helical" evidence="1">
    <location>
        <begin position="93"/>
        <end position="110"/>
    </location>
</feature>
<proteinExistence type="predicted"/>
<evidence type="ECO:0000256" key="1">
    <source>
        <dbReference type="SAM" id="Phobius"/>
    </source>
</evidence>
<dbReference type="KEGG" id="tbg:TbgDal_VII3050"/>
<keyword evidence="1" id="KW-1133">Transmembrane helix</keyword>
<organism evidence="2 3">
    <name type="scientific">Trypanosoma brucei gambiense (strain MHOM/CI/86/DAL972)</name>
    <dbReference type="NCBI Taxonomy" id="679716"/>
    <lineage>
        <taxon>Eukaryota</taxon>
        <taxon>Discoba</taxon>
        <taxon>Euglenozoa</taxon>
        <taxon>Kinetoplastea</taxon>
        <taxon>Metakinetoplastina</taxon>
        <taxon>Trypanosomatida</taxon>
        <taxon>Trypanosomatidae</taxon>
        <taxon>Trypanosoma</taxon>
    </lineage>
</organism>
<evidence type="ECO:0000313" key="3">
    <source>
        <dbReference type="Proteomes" id="UP000002316"/>
    </source>
</evidence>
<reference evidence="3" key="1">
    <citation type="journal article" date="2010" name="PLoS Negl. Trop. Dis.">
        <title>The genome sequence of Trypanosoma brucei gambiense, causative agent of chronic human african trypanosomiasis.</title>
        <authorList>
            <person name="Jackson A.P."/>
            <person name="Sanders M."/>
            <person name="Berry A."/>
            <person name="McQuillan J."/>
            <person name="Aslett M.A."/>
            <person name="Quail M.A."/>
            <person name="Chukualim B."/>
            <person name="Capewell P."/>
            <person name="MacLeod A."/>
            <person name="Melville S.E."/>
            <person name="Gibson W."/>
            <person name="Barry J.D."/>
            <person name="Berriman M."/>
            <person name="Hertz-Fowler C."/>
        </authorList>
    </citation>
    <scope>NUCLEOTIDE SEQUENCE [LARGE SCALE GENOMIC DNA]</scope>
    <source>
        <strain evidence="3">MHOM/CI/86/DAL972</strain>
    </source>
</reference>
<dbReference type="RefSeq" id="XP_011774640.1">
    <property type="nucleotide sequence ID" value="XM_011776338.1"/>
</dbReference>
<evidence type="ECO:0000313" key="2">
    <source>
        <dbReference type="EMBL" id="CBH12359.1"/>
    </source>
</evidence>